<dbReference type="InterPro" id="IPR036282">
    <property type="entry name" value="Glutathione-S-Trfase_C_sf"/>
</dbReference>
<dbReference type="Gene3D" id="1.20.1050.10">
    <property type="match status" value="1"/>
</dbReference>
<evidence type="ECO:0000256" key="3">
    <source>
        <dbReference type="ARBA" id="ARBA00022679"/>
    </source>
</evidence>
<dbReference type="InterPro" id="IPR010987">
    <property type="entry name" value="Glutathione-S-Trfase_C-like"/>
</dbReference>
<sequence>MAPAYKLTYFNGRGLAETSRYLLKYGGIDFEDVRVEHADWPQLKDKTPFGQLPVLEHNGKKAGQSIAVARYLGKLVKLAGKDDWENLEIDAVVDTVNDLRLKIMVIRLEKDEEKKKAMTETALKETVPYYLTRLEAIVQKNKGYLALGRLTWADMYIASIAPGFDSFTGDDTLAKYPNLKALRDKVDALPAIKKWIERLKSMAPAYKLTYFDVRGLAEASRLLFKYGDIDFEDVRIKREEWPQLKESRYTESAKNL</sequence>
<dbReference type="EC" id="2.5.1.18" evidence="2"/>
<dbReference type="GO" id="GO:0004602">
    <property type="term" value="F:glutathione peroxidase activity"/>
    <property type="evidence" value="ECO:0007669"/>
    <property type="project" value="UniProtKB-ARBA"/>
</dbReference>
<dbReference type="PROSITE" id="PS50405">
    <property type="entry name" value="GST_CTER"/>
    <property type="match status" value="1"/>
</dbReference>
<dbReference type="InterPro" id="IPR040079">
    <property type="entry name" value="Glutathione_S-Trfase"/>
</dbReference>
<comment type="catalytic activity">
    <reaction evidence="5">
        <text>RX + glutathione = an S-substituted glutathione + a halide anion + H(+)</text>
        <dbReference type="Rhea" id="RHEA:16437"/>
        <dbReference type="ChEBI" id="CHEBI:15378"/>
        <dbReference type="ChEBI" id="CHEBI:16042"/>
        <dbReference type="ChEBI" id="CHEBI:17792"/>
        <dbReference type="ChEBI" id="CHEBI:57925"/>
        <dbReference type="ChEBI" id="CHEBI:90779"/>
        <dbReference type="EC" id="2.5.1.18"/>
    </reaction>
</comment>
<dbReference type="CDD" id="cd03192">
    <property type="entry name" value="GST_C_Sigma_like"/>
    <property type="match status" value="1"/>
</dbReference>
<dbReference type="PROSITE" id="PS50404">
    <property type="entry name" value="GST_NTER"/>
    <property type="match status" value="2"/>
</dbReference>
<comment type="caution">
    <text evidence="8">The sequence shown here is derived from an EMBL/GenBank/DDBJ whole genome shotgun (WGS) entry which is preliminary data.</text>
</comment>
<dbReference type="GO" id="GO:0006749">
    <property type="term" value="P:glutathione metabolic process"/>
    <property type="evidence" value="ECO:0007669"/>
    <property type="project" value="TreeGrafter"/>
</dbReference>
<dbReference type="SFLD" id="SFLDS00019">
    <property type="entry name" value="Glutathione_Transferase_(cytos"/>
    <property type="match status" value="1"/>
</dbReference>
<dbReference type="SFLD" id="SFLDG01205">
    <property type="entry name" value="AMPS.1"/>
    <property type="match status" value="1"/>
</dbReference>
<dbReference type="InterPro" id="IPR004045">
    <property type="entry name" value="Glutathione_S-Trfase_N"/>
</dbReference>
<proteinExistence type="inferred from homology"/>
<dbReference type="Gene3D" id="1.20.1050.130">
    <property type="match status" value="1"/>
</dbReference>
<evidence type="ECO:0000313" key="9">
    <source>
        <dbReference type="Proteomes" id="UP000719412"/>
    </source>
</evidence>
<dbReference type="SUPFAM" id="SSF47616">
    <property type="entry name" value="GST C-terminal domain-like"/>
    <property type="match status" value="1"/>
</dbReference>
<evidence type="ECO:0000256" key="4">
    <source>
        <dbReference type="ARBA" id="ARBA00038317"/>
    </source>
</evidence>
<dbReference type="AlphaFoldDB" id="A0A8J6HH94"/>
<dbReference type="PANTHER" id="PTHR11571:SF224">
    <property type="entry name" value="HEMATOPOIETIC PROSTAGLANDIN D SYNTHASE"/>
    <property type="match status" value="1"/>
</dbReference>
<keyword evidence="9" id="KW-1185">Reference proteome</keyword>
<comment type="subunit">
    <text evidence="1">Homodimer.</text>
</comment>
<name>A0A8J6HH94_TENMO</name>
<evidence type="ECO:0000256" key="2">
    <source>
        <dbReference type="ARBA" id="ARBA00012452"/>
    </source>
</evidence>
<evidence type="ECO:0000259" key="6">
    <source>
        <dbReference type="PROSITE" id="PS50404"/>
    </source>
</evidence>
<evidence type="ECO:0000256" key="1">
    <source>
        <dbReference type="ARBA" id="ARBA00011738"/>
    </source>
</evidence>
<dbReference type="Proteomes" id="UP000719412">
    <property type="component" value="Unassembled WGS sequence"/>
</dbReference>
<dbReference type="Pfam" id="PF02798">
    <property type="entry name" value="GST_N"/>
    <property type="match status" value="1"/>
</dbReference>
<dbReference type="GO" id="GO:0004364">
    <property type="term" value="F:glutathione transferase activity"/>
    <property type="evidence" value="ECO:0007669"/>
    <property type="project" value="UniProtKB-EC"/>
</dbReference>
<gene>
    <name evidence="8" type="ORF">GEV33_008685</name>
</gene>
<dbReference type="Gene3D" id="3.40.30.10">
    <property type="entry name" value="Glutaredoxin"/>
    <property type="match status" value="1"/>
</dbReference>
<feature type="domain" description="GST N-terminal" evidence="6">
    <location>
        <begin position="204"/>
        <end position="256"/>
    </location>
</feature>
<dbReference type="FunFam" id="1.20.1050.10:FF:000030">
    <property type="entry name" value="Glutathione S-transferase S1"/>
    <property type="match status" value="1"/>
</dbReference>
<dbReference type="InterPro" id="IPR036249">
    <property type="entry name" value="Thioredoxin-like_sf"/>
</dbReference>
<reference evidence="8" key="1">
    <citation type="journal article" date="2020" name="J Insects Food Feed">
        <title>The yellow mealworm (Tenebrio molitor) genome: a resource for the emerging insects as food and feed industry.</title>
        <authorList>
            <person name="Eriksson T."/>
            <person name="Andere A."/>
            <person name="Kelstrup H."/>
            <person name="Emery V."/>
            <person name="Picard C."/>
        </authorList>
    </citation>
    <scope>NUCLEOTIDE SEQUENCE</scope>
    <source>
        <strain evidence="8">Stoneville</strain>
        <tissue evidence="8">Whole head</tissue>
    </source>
</reference>
<dbReference type="SFLD" id="SFLDG00363">
    <property type="entry name" value="AMPS_(cytGST):_Alpha-__Mu-__Pi"/>
    <property type="match status" value="1"/>
</dbReference>
<feature type="domain" description="GST C-terminal" evidence="7">
    <location>
        <begin position="82"/>
        <end position="208"/>
    </location>
</feature>
<evidence type="ECO:0000256" key="5">
    <source>
        <dbReference type="ARBA" id="ARBA00047960"/>
    </source>
</evidence>
<dbReference type="SUPFAM" id="SSF52833">
    <property type="entry name" value="Thioredoxin-like"/>
    <property type="match status" value="2"/>
</dbReference>
<feature type="domain" description="GST N-terminal" evidence="6">
    <location>
        <begin position="3"/>
        <end position="80"/>
    </location>
</feature>
<evidence type="ECO:0000259" key="7">
    <source>
        <dbReference type="PROSITE" id="PS50405"/>
    </source>
</evidence>
<accession>A0A8J6HH94</accession>
<dbReference type="PANTHER" id="PTHR11571">
    <property type="entry name" value="GLUTATHIONE S-TRANSFERASE"/>
    <property type="match status" value="1"/>
</dbReference>
<evidence type="ECO:0000313" key="8">
    <source>
        <dbReference type="EMBL" id="KAH0814106.1"/>
    </source>
</evidence>
<dbReference type="EMBL" id="JABDTM020024627">
    <property type="protein sequence ID" value="KAH0814106.1"/>
    <property type="molecule type" value="Genomic_DNA"/>
</dbReference>
<keyword evidence="3" id="KW-0808">Transferase</keyword>
<dbReference type="InterPro" id="IPR004046">
    <property type="entry name" value="GST_C"/>
</dbReference>
<reference evidence="8" key="2">
    <citation type="submission" date="2021-08" db="EMBL/GenBank/DDBJ databases">
        <authorList>
            <person name="Eriksson T."/>
        </authorList>
    </citation>
    <scope>NUCLEOTIDE SEQUENCE</scope>
    <source>
        <strain evidence="8">Stoneville</strain>
        <tissue evidence="8">Whole head</tissue>
    </source>
</reference>
<dbReference type="InterPro" id="IPR050213">
    <property type="entry name" value="GST_superfamily"/>
</dbReference>
<dbReference type="Pfam" id="PF14497">
    <property type="entry name" value="GST_C_3"/>
    <property type="match status" value="1"/>
</dbReference>
<dbReference type="FunFam" id="3.40.30.10:FF:000035">
    <property type="entry name" value="hematopoietic prostaglandin D synthase"/>
    <property type="match status" value="1"/>
</dbReference>
<protein>
    <recommendedName>
        <fullName evidence="2">glutathione transferase</fullName>
        <ecNumber evidence="2">2.5.1.18</ecNumber>
    </recommendedName>
</protein>
<organism evidence="8 9">
    <name type="scientific">Tenebrio molitor</name>
    <name type="common">Yellow mealworm beetle</name>
    <dbReference type="NCBI Taxonomy" id="7067"/>
    <lineage>
        <taxon>Eukaryota</taxon>
        <taxon>Metazoa</taxon>
        <taxon>Ecdysozoa</taxon>
        <taxon>Arthropoda</taxon>
        <taxon>Hexapoda</taxon>
        <taxon>Insecta</taxon>
        <taxon>Pterygota</taxon>
        <taxon>Neoptera</taxon>
        <taxon>Endopterygota</taxon>
        <taxon>Coleoptera</taxon>
        <taxon>Polyphaga</taxon>
        <taxon>Cucujiformia</taxon>
        <taxon>Tenebrionidae</taxon>
        <taxon>Tenebrio</taxon>
    </lineage>
</organism>
<dbReference type="CDD" id="cd03039">
    <property type="entry name" value="GST_N_Sigma_like"/>
    <property type="match status" value="2"/>
</dbReference>
<comment type="similarity">
    <text evidence="4">Belongs to the GST superfamily. Sigma family.</text>
</comment>